<evidence type="ECO:0000313" key="13">
    <source>
        <dbReference type="Proteomes" id="UP000000442"/>
    </source>
</evidence>
<dbReference type="PANTHER" id="PTHR47861:SF3">
    <property type="entry name" value="FKBP-TYPE PEPTIDYL-PROLYL CIS-TRANS ISOMERASE SLYD"/>
    <property type="match status" value="1"/>
</dbReference>
<dbReference type="InterPro" id="IPR001179">
    <property type="entry name" value="PPIase_FKBP_dom"/>
</dbReference>
<dbReference type="Pfam" id="PF00254">
    <property type="entry name" value="FKBP_C"/>
    <property type="match status" value="1"/>
</dbReference>
<keyword evidence="4" id="KW-0963">Cytoplasm</keyword>
<protein>
    <recommendedName>
        <fullName evidence="10">Peptidyl-prolyl cis-trans isomerase</fullName>
        <ecNumber evidence="10">5.2.1.8</ecNumber>
    </recommendedName>
</protein>
<dbReference type="Proteomes" id="UP000000442">
    <property type="component" value="Chromosome"/>
</dbReference>
<evidence type="ECO:0000256" key="1">
    <source>
        <dbReference type="ARBA" id="ARBA00000971"/>
    </source>
</evidence>
<keyword evidence="13" id="KW-1185">Reference proteome</keyword>
<organism evidence="12 13">
    <name type="scientific">Desulforapulum autotrophicum (strain ATCC 43914 / DSM 3382 / VKM B-1955 / HRM2)</name>
    <name type="common">Desulfobacterium autotrophicum</name>
    <dbReference type="NCBI Taxonomy" id="177437"/>
    <lineage>
        <taxon>Bacteria</taxon>
        <taxon>Pseudomonadati</taxon>
        <taxon>Thermodesulfobacteriota</taxon>
        <taxon>Desulfobacteria</taxon>
        <taxon>Desulfobacterales</taxon>
        <taxon>Desulfobacteraceae</taxon>
        <taxon>Desulforapulum</taxon>
    </lineage>
</organism>
<dbReference type="EC" id="5.2.1.8" evidence="10"/>
<dbReference type="GO" id="GO:0042026">
    <property type="term" value="P:protein refolding"/>
    <property type="evidence" value="ECO:0007669"/>
    <property type="project" value="UniProtKB-ARBA"/>
</dbReference>
<keyword evidence="7 9" id="KW-0413">Isomerase</keyword>
<dbReference type="GO" id="GO:0005737">
    <property type="term" value="C:cytoplasm"/>
    <property type="evidence" value="ECO:0007669"/>
    <property type="project" value="UniProtKB-SubCell"/>
</dbReference>
<evidence type="ECO:0000256" key="4">
    <source>
        <dbReference type="ARBA" id="ARBA00022490"/>
    </source>
</evidence>
<sequence length="179" mass="18649">MTEAIKSGDTIKVHYTGKLETGEVFDSSDGRDPLKFTIGSGQLIKGFDQAVIDMTVGEKKTVTIPPEKGYGERSEDHVIELPKATIPEGMELAEGMQLHLSDPNGNPVPAVVAHIGEDAVKMDINHPLAGKTIVFDIEVVETGLEPDAPHQCGCGTHGDKGGCGSTGGCGCETGGGCDC</sequence>
<evidence type="ECO:0000256" key="10">
    <source>
        <dbReference type="RuleBase" id="RU003915"/>
    </source>
</evidence>
<name>C0QL79_DESAH</name>
<dbReference type="HOGENOM" id="CLU_098197_2_1_7"/>
<comment type="subcellular location">
    <subcellularLocation>
        <location evidence="2">Cytoplasm</location>
    </subcellularLocation>
</comment>
<dbReference type="STRING" id="177437.HRM2_10530"/>
<dbReference type="RefSeq" id="WP_015902954.1">
    <property type="nucleotide sequence ID" value="NC_012108.1"/>
</dbReference>
<evidence type="ECO:0000256" key="9">
    <source>
        <dbReference type="PROSITE-ProRule" id="PRU00277"/>
    </source>
</evidence>
<dbReference type="PROSITE" id="PS50059">
    <property type="entry name" value="FKBP_PPIASE"/>
    <property type="match status" value="1"/>
</dbReference>
<keyword evidence="6" id="KW-0143">Chaperone</keyword>
<dbReference type="EMBL" id="CP001087">
    <property type="protein sequence ID" value="ACN14165.1"/>
    <property type="molecule type" value="Genomic_DNA"/>
</dbReference>
<dbReference type="InterPro" id="IPR046357">
    <property type="entry name" value="PPIase_dom_sf"/>
</dbReference>
<evidence type="ECO:0000256" key="7">
    <source>
        <dbReference type="ARBA" id="ARBA00023235"/>
    </source>
</evidence>
<evidence type="ECO:0000256" key="2">
    <source>
        <dbReference type="ARBA" id="ARBA00004496"/>
    </source>
</evidence>
<keyword evidence="5 9" id="KW-0697">Rotamase</keyword>
<feature type="domain" description="PPIase FKBP-type" evidence="11">
    <location>
        <begin position="8"/>
        <end position="102"/>
    </location>
</feature>
<evidence type="ECO:0000313" key="12">
    <source>
        <dbReference type="EMBL" id="ACN14165.1"/>
    </source>
</evidence>
<evidence type="ECO:0000256" key="5">
    <source>
        <dbReference type="ARBA" id="ARBA00023110"/>
    </source>
</evidence>
<comment type="function">
    <text evidence="8">Also involved in hydrogenase metallocenter assembly, probably by participating in the nickel insertion step. This function in hydrogenase biosynthesis requires chaperone activity and the presence of the metal-binding domain, but not PPIase activity.</text>
</comment>
<accession>C0QL79</accession>
<dbReference type="PANTHER" id="PTHR47861">
    <property type="entry name" value="FKBP-TYPE PEPTIDYL-PROLYL CIS-TRANS ISOMERASE SLYD"/>
    <property type="match status" value="1"/>
</dbReference>
<evidence type="ECO:0000256" key="6">
    <source>
        <dbReference type="ARBA" id="ARBA00023186"/>
    </source>
</evidence>
<dbReference type="KEGG" id="dat:HRM2_10530"/>
<evidence type="ECO:0000256" key="8">
    <source>
        <dbReference type="ARBA" id="ARBA00037071"/>
    </source>
</evidence>
<dbReference type="OrthoDB" id="9808891at2"/>
<evidence type="ECO:0000256" key="3">
    <source>
        <dbReference type="ARBA" id="ARBA00006577"/>
    </source>
</evidence>
<reference evidence="12 13" key="1">
    <citation type="journal article" date="2009" name="Environ. Microbiol.">
        <title>Genome sequence of Desulfobacterium autotrophicum HRM2, a marine sulfate reducer oxidizing organic carbon completely to carbon dioxide.</title>
        <authorList>
            <person name="Strittmatter A.W."/>
            <person name="Liesegang H."/>
            <person name="Rabus R."/>
            <person name="Decker I."/>
            <person name="Amann J."/>
            <person name="Andres S."/>
            <person name="Henne A."/>
            <person name="Fricke W.F."/>
            <person name="Martinez-Arias R."/>
            <person name="Bartels D."/>
            <person name="Goesmann A."/>
            <person name="Krause L."/>
            <person name="Puehler A."/>
            <person name="Klenk H.P."/>
            <person name="Richter M."/>
            <person name="Schuler M."/>
            <person name="Gloeckner F.O."/>
            <person name="Meyerdierks A."/>
            <person name="Gottschalk G."/>
            <person name="Amann R."/>
        </authorList>
    </citation>
    <scope>NUCLEOTIDE SEQUENCE [LARGE SCALE GENOMIC DNA]</scope>
    <source>
        <strain evidence="13">ATCC 43914 / DSM 3382 / HRM2</strain>
    </source>
</reference>
<comment type="similarity">
    <text evidence="3 10">Belongs to the FKBP-type PPIase family.</text>
</comment>
<dbReference type="Gene3D" id="3.10.50.40">
    <property type="match status" value="1"/>
</dbReference>
<dbReference type="eggNOG" id="COG1047">
    <property type="taxonomic scope" value="Bacteria"/>
</dbReference>
<dbReference type="GO" id="GO:0003755">
    <property type="term" value="F:peptidyl-prolyl cis-trans isomerase activity"/>
    <property type="evidence" value="ECO:0007669"/>
    <property type="project" value="UniProtKB-UniRule"/>
</dbReference>
<evidence type="ECO:0000259" key="11">
    <source>
        <dbReference type="PROSITE" id="PS50059"/>
    </source>
</evidence>
<dbReference type="SUPFAM" id="SSF54534">
    <property type="entry name" value="FKBP-like"/>
    <property type="match status" value="1"/>
</dbReference>
<gene>
    <name evidence="12" type="ordered locus">HRM2_10530</name>
</gene>
<dbReference type="AlphaFoldDB" id="C0QL79"/>
<comment type="catalytic activity">
    <reaction evidence="1 9 10">
        <text>[protein]-peptidylproline (omega=180) = [protein]-peptidylproline (omega=0)</text>
        <dbReference type="Rhea" id="RHEA:16237"/>
        <dbReference type="Rhea" id="RHEA-COMP:10747"/>
        <dbReference type="Rhea" id="RHEA-COMP:10748"/>
        <dbReference type="ChEBI" id="CHEBI:83833"/>
        <dbReference type="ChEBI" id="CHEBI:83834"/>
        <dbReference type="EC" id="5.2.1.8"/>
    </reaction>
</comment>
<proteinExistence type="inferred from homology"/>